<gene>
    <name evidence="11" type="ORF">KIW84_020289</name>
</gene>
<dbReference type="Gene3D" id="3.40.850.10">
    <property type="entry name" value="Kinesin motor domain"/>
    <property type="match status" value="1"/>
</dbReference>
<comment type="similarity">
    <text evidence="6">Belongs to the TRAFAC class myosin-kinesin ATPase superfamily. Kinesin family. KIN-12 subfamily.</text>
</comment>
<dbReference type="InterPro" id="IPR036961">
    <property type="entry name" value="Kinesin_motor_dom_sf"/>
</dbReference>
<evidence type="ECO:0000256" key="3">
    <source>
        <dbReference type="ARBA" id="ARBA00022840"/>
    </source>
</evidence>
<accession>A0A9D4Y967</accession>
<dbReference type="Gramene" id="PSAT_LOCUS10704_t1">
    <property type="protein sequence ID" value="CAL5190678.1"/>
    <property type="gene ID" value="PSAT_LOCUS10704"/>
</dbReference>
<sequence>MSSTSIRNLLPRSFSSKPKSKSTSKPKSPNSDSENTPPTDPNIIQINHHQTLPVTAKQSNSKTSISTPLESDPSVKVVVRIRPTSNNGIGDQTVKKVSSDTLCVGDRQFKFDSVFDSNTSQEDIFQSVGVPLVRNALAGYNTSILSYGQSGSGKTYTMWGPPSAMFEEPSPQSHKGIVPRIFQMLFSELEKEQRTSEGKQFNYQCRCCFLEIYNEEIGDLLDPTQRNLELKDDSKNAPSLENLSEEYVTSYDDVTQILIKGLSSRKVGATTLNSKSSRSHIIFTIVIESWCKGASKNGFSSSKSSRISFIDLAGQDRNKVDGAGRQCLRETKNVKKSLSQLGHVVDALTKETSSGKAEVPNKNSCLTRLLHESLGGNAKLSVICSIYPDNKNNGETLRTLRFGQRVRSIQNEPVINEIKEDDVNDLSDQIRQLKEELIRAKADVRSSDGNKNAYLHVQNVRDSLNHLRVSLNRSLLLPNIDNDIDEEVNVSEEDIRQLREQIDEFYSSCEGNPIDISVSEDCVQYYSVEENCDADMSCGDEVEKGEECLGESLSKLCPEDSVASDGTLYASANYSSRAIRSSFTDSISVSSSYRSPMLLEEPQLSESPKIRNIQRKSVAFSSSCLGSSNKLAEENSSSNKDLLGKSFTKDELMRSSLRSSKVFPGPTESLAASLKRGLQIIDCHQRNSSLNKSSNSFSFGHLSSGDSSEQTMQQKKYSIDERTATLLCGYCRKIIFDQDSNEVQGSLKSCNDTAEAGNLEGHTNKATKGLESILEKEITRENELENVCKEQAARIDELNQLVEKLKGEKELNFIAVFGQEKSKQTEHAEEDSNSLKDEYKLLRATSSDSHLEEKCEIKEVREELPQRSISFDSTEKEELLKEIQNLRSKLQLCSEAPVRMSTDKLKSSLISRSIQLRKSGVFSPSSNGGEELEKERERWTEMESEWICLTDELRVDLEANRQRAERVEQELRLEKMCTEELDDALKRSVLGHARMVEHYVDLQEKFNDLIAKHNAIMHGIAEVKKAAAKAGKRGHARFAKALAAELSALRVEREREAKFLKKENTSLKIQLRDTAEAVHAAGELLVRLREAEHAASVAEDNFTKVQQDNEKLKKQMDKLKRKHKMELITMKQYIAESKLPDSALKQLYREDSDVANNNKDDDQAWRAEFGAIYQEHY</sequence>
<dbReference type="GO" id="GO:0008017">
    <property type="term" value="F:microtubule binding"/>
    <property type="evidence" value="ECO:0007669"/>
    <property type="project" value="InterPro"/>
</dbReference>
<dbReference type="Pfam" id="PF00225">
    <property type="entry name" value="Kinesin"/>
    <property type="match status" value="1"/>
</dbReference>
<keyword evidence="5 7" id="KW-0505">Motor protein</keyword>
<dbReference type="InterPro" id="IPR001752">
    <property type="entry name" value="Kinesin_motor_dom"/>
</dbReference>
<evidence type="ECO:0000256" key="2">
    <source>
        <dbReference type="ARBA" id="ARBA00022741"/>
    </source>
</evidence>
<dbReference type="PROSITE" id="PS50067">
    <property type="entry name" value="KINESIN_MOTOR_2"/>
    <property type="match status" value="1"/>
</dbReference>
<evidence type="ECO:0000256" key="5">
    <source>
        <dbReference type="ARBA" id="ARBA00023175"/>
    </source>
</evidence>
<dbReference type="EMBL" id="JAMSHJ010000002">
    <property type="protein sequence ID" value="KAI5432915.1"/>
    <property type="molecule type" value="Genomic_DNA"/>
</dbReference>
<dbReference type="GO" id="GO:0055046">
    <property type="term" value="P:microgametogenesis"/>
    <property type="evidence" value="ECO:0007669"/>
    <property type="project" value="UniProtKB-ARBA"/>
</dbReference>
<feature type="domain" description="Kinesin motor" evidence="10">
    <location>
        <begin position="74"/>
        <end position="409"/>
    </location>
</feature>
<dbReference type="InterPro" id="IPR044986">
    <property type="entry name" value="KIF15/KIN-12"/>
</dbReference>
<dbReference type="PRINTS" id="PR00380">
    <property type="entry name" value="KINESINHEAVY"/>
</dbReference>
<feature type="coiled-coil region" evidence="8">
    <location>
        <begin position="1088"/>
        <end position="1129"/>
    </location>
</feature>
<feature type="coiled-coil region" evidence="8">
    <location>
        <begin position="781"/>
        <end position="845"/>
    </location>
</feature>
<dbReference type="PANTHER" id="PTHR37739:SF16">
    <property type="entry name" value="KINESIN-LIKE PROTEIN"/>
    <property type="match status" value="1"/>
</dbReference>
<proteinExistence type="inferred from homology"/>
<evidence type="ECO:0000256" key="8">
    <source>
        <dbReference type="SAM" id="Coils"/>
    </source>
</evidence>
<dbReference type="Proteomes" id="UP001058974">
    <property type="component" value="Chromosome 2"/>
</dbReference>
<dbReference type="OrthoDB" id="1907171at2759"/>
<feature type="binding site" evidence="7">
    <location>
        <begin position="148"/>
        <end position="155"/>
    </location>
    <ligand>
        <name>ATP</name>
        <dbReference type="ChEBI" id="CHEBI:30616"/>
    </ligand>
</feature>
<organism evidence="11 12">
    <name type="scientific">Pisum sativum</name>
    <name type="common">Garden pea</name>
    <name type="synonym">Lathyrus oleraceus</name>
    <dbReference type="NCBI Taxonomy" id="3888"/>
    <lineage>
        <taxon>Eukaryota</taxon>
        <taxon>Viridiplantae</taxon>
        <taxon>Streptophyta</taxon>
        <taxon>Embryophyta</taxon>
        <taxon>Tracheophyta</taxon>
        <taxon>Spermatophyta</taxon>
        <taxon>Magnoliopsida</taxon>
        <taxon>eudicotyledons</taxon>
        <taxon>Gunneridae</taxon>
        <taxon>Pentapetalae</taxon>
        <taxon>rosids</taxon>
        <taxon>fabids</taxon>
        <taxon>Fabales</taxon>
        <taxon>Fabaceae</taxon>
        <taxon>Papilionoideae</taxon>
        <taxon>50 kb inversion clade</taxon>
        <taxon>NPAAA clade</taxon>
        <taxon>Hologalegina</taxon>
        <taxon>IRL clade</taxon>
        <taxon>Fabeae</taxon>
        <taxon>Lathyrus</taxon>
    </lineage>
</organism>
<evidence type="ECO:0000256" key="1">
    <source>
        <dbReference type="ARBA" id="ARBA00022701"/>
    </source>
</evidence>
<keyword evidence="4 8" id="KW-0175">Coiled coil</keyword>
<evidence type="ECO:0000313" key="11">
    <source>
        <dbReference type="EMBL" id="KAI5432915.1"/>
    </source>
</evidence>
<dbReference type="GO" id="GO:0007112">
    <property type="term" value="P:male meiosis cytokinesis"/>
    <property type="evidence" value="ECO:0007669"/>
    <property type="project" value="UniProtKB-ARBA"/>
</dbReference>
<dbReference type="InterPro" id="IPR027417">
    <property type="entry name" value="P-loop_NTPase"/>
</dbReference>
<feature type="coiled-coil region" evidence="8">
    <location>
        <begin position="416"/>
        <end position="450"/>
    </location>
</feature>
<evidence type="ECO:0000256" key="6">
    <source>
        <dbReference type="ARBA" id="ARBA00034488"/>
    </source>
</evidence>
<dbReference type="GO" id="GO:0005874">
    <property type="term" value="C:microtubule"/>
    <property type="evidence" value="ECO:0007669"/>
    <property type="project" value="UniProtKB-KW"/>
</dbReference>
<dbReference type="Gramene" id="Psat02G0028900-T1">
    <property type="protein sequence ID" value="KAI5432915.1"/>
    <property type="gene ID" value="KIW84_020289"/>
</dbReference>
<keyword evidence="1" id="KW-0493">Microtubule</keyword>
<feature type="region of interest" description="Disordered" evidence="9">
    <location>
        <begin position="1"/>
        <end position="70"/>
    </location>
</feature>
<keyword evidence="12" id="KW-1185">Reference proteome</keyword>
<dbReference type="PANTHER" id="PTHR37739">
    <property type="entry name" value="KINESIN-LIKE PROTEIN KIN-12D"/>
    <property type="match status" value="1"/>
</dbReference>
<evidence type="ECO:0000256" key="9">
    <source>
        <dbReference type="SAM" id="MobiDB-lite"/>
    </source>
</evidence>
<evidence type="ECO:0000256" key="4">
    <source>
        <dbReference type="ARBA" id="ARBA00023054"/>
    </source>
</evidence>
<dbReference type="AlphaFoldDB" id="A0A9D4Y967"/>
<dbReference type="GO" id="GO:0005524">
    <property type="term" value="F:ATP binding"/>
    <property type="evidence" value="ECO:0007669"/>
    <property type="project" value="UniProtKB-UniRule"/>
</dbReference>
<dbReference type="SUPFAM" id="SSF52540">
    <property type="entry name" value="P-loop containing nucleoside triphosphate hydrolases"/>
    <property type="match status" value="1"/>
</dbReference>
<keyword evidence="2 7" id="KW-0547">Nucleotide-binding</keyword>
<dbReference type="GO" id="GO:0009524">
    <property type="term" value="C:phragmoplast"/>
    <property type="evidence" value="ECO:0007669"/>
    <property type="project" value="UniProtKB-ARBA"/>
</dbReference>
<dbReference type="SMART" id="SM00129">
    <property type="entry name" value="KISc"/>
    <property type="match status" value="1"/>
</dbReference>
<dbReference type="GO" id="GO:0080175">
    <property type="term" value="P:phragmoplast microtubule organization"/>
    <property type="evidence" value="ECO:0007669"/>
    <property type="project" value="UniProtKB-ARBA"/>
</dbReference>
<protein>
    <recommendedName>
        <fullName evidence="10">Kinesin motor domain-containing protein</fullName>
    </recommendedName>
</protein>
<dbReference type="FunFam" id="3.40.850.10:FF:000052">
    <property type="entry name" value="Kinesin-like protein KIN-12F"/>
    <property type="match status" value="1"/>
</dbReference>
<feature type="compositionally biased region" description="Polar residues" evidence="9">
    <location>
        <begin position="34"/>
        <end position="69"/>
    </location>
</feature>
<evidence type="ECO:0000259" key="10">
    <source>
        <dbReference type="PROSITE" id="PS50067"/>
    </source>
</evidence>
<reference evidence="11 12" key="1">
    <citation type="journal article" date="2022" name="Nat. Genet.">
        <title>Improved pea reference genome and pan-genome highlight genomic features and evolutionary characteristics.</title>
        <authorList>
            <person name="Yang T."/>
            <person name="Liu R."/>
            <person name="Luo Y."/>
            <person name="Hu S."/>
            <person name="Wang D."/>
            <person name="Wang C."/>
            <person name="Pandey M.K."/>
            <person name="Ge S."/>
            <person name="Xu Q."/>
            <person name="Li N."/>
            <person name="Li G."/>
            <person name="Huang Y."/>
            <person name="Saxena R.K."/>
            <person name="Ji Y."/>
            <person name="Li M."/>
            <person name="Yan X."/>
            <person name="He Y."/>
            <person name="Liu Y."/>
            <person name="Wang X."/>
            <person name="Xiang C."/>
            <person name="Varshney R.K."/>
            <person name="Ding H."/>
            <person name="Gao S."/>
            <person name="Zong X."/>
        </authorList>
    </citation>
    <scope>NUCLEOTIDE SEQUENCE [LARGE SCALE GENOMIC DNA]</scope>
    <source>
        <strain evidence="11 12">cv. Zhongwan 6</strain>
    </source>
</reference>
<keyword evidence="3 7" id="KW-0067">ATP-binding</keyword>
<dbReference type="GO" id="GO:0007018">
    <property type="term" value="P:microtubule-based movement"/>
    <property type="evidence" value="ECO:0007669"/>
    <property type="project" value="InterPro"/>
</dbReference>
<comment type="caution">
    <text evidence="11">The sequence shown here is derived from an EMBL/GenBank/DDBJ whole genome shotgun (WGS) entry which is preliminary data.</text>
</comment>
<feature type="coiled-coil region" evidence="8">
    <location>
        <begin position="869"/>
        <end position="896"/>
    </location>
</feature>
<dbReference type="GO" id="GO:0003777">
    <property type="term" value="F:microtubule motor activity"/>
    <property type="evidence" value="ECO:0007669"/>
    <property type="project" value="InterPro"/>
</dbReference>
<evidence type="ECO:0000256" key="7">
    <source>
        <dbReference type="PROSITE-ProRule" id="PRU00283"/>
    </source>
</evidence>
<evidence type="ECO:0000313" key="12">
    <source>
        <dbReference type="Proteomes" id="UP001058974"/>
    </source>
</evidence>
<name>A0A9D4Y967_PEA</name>